<dbReference type="CDD" id="cd08321">
    <property type="entry name" value="Pyrin_ASC-like"/>
    <property type="match status" value="1"/>
</dbReference>
<dbReference type="GeneTree" id="ENSGT01140000284023"/>
<name>A0A671YAE8_SPAAU</name>
<evidence type="ECO:0000259" key="1">
    <source>
        <dbReference type="PROSITE" id="PS50824"/>
    </source>
</evidence>
<protein>
    <recommendedName>
        <fullName evidence="1">Pyrin domain-containing protein</fullName>
    </recommendedName>
</protein>
<reference evidence="2" key="2">
    <citation type="submission" date="2025-08" db="UniProtKB">
        <authorList>
            <consortium name="Ensembl"/>
        </authorList>
    </citation>
    <scope>IDENTIFICATION</scope>
</reference>
<evidence type="ECO:0000313" key="2">
    <source>
        <dbReference type="Ensembl" id="ENSSAUP00010059976.1"/>
    </source>
</evidence>
<dbReference type="InParanoid" id="A0A671YAE8"/>
<keyword evidence="3" id="KW-1185">Reference proteome</keyword>
<dbReference type="AlphaFoldDB" id="A0A671YAE8"/>
<dbReference type="SMART" id="SM01289">
    <property type="entry name" value="PYRIN"/>
    <property type="match status" value="1"/>
</dbReference>
<dbReference type="InterPro" id="IPR004020">
    <property type="entry name" value="DAPIN"/>
</dbReference>
<dbReference type="SUPFAM" id="SSF47986">
    <property type="entry name" value="DEATH domain"/>
    <property type="match status" value="1"/>
</dbReference>
<evidence type="ECO:0000313" key="3">
    <source>
        <dbReference type="Proteomes" id="UP000472265"/>
    </source>
</evidence>
<accession>A0A671YAE8</accession>
<dbReference type="Gene3D" id="1.10.533.10">
    <property type="entry name" value="Death Domain, Fas"/>
    <property type="match status" value="1"/>
</dbReference>
<sequence>MATPKMIILEVLEDLGENDFWKFKWYLKEFNKLEDVRPIPARRLEYADRMHTVDLMEQTYRDNIITVTRMILVKMNQNDLVEKLSDNNSEPTGRSLLKVGTVSEGGKQKDGAGEKLPSAVVFTLFMSVRLWCDVSMTVNRSLSGLILPQTTSCGKNSKDYIFLDELTQQPDTCMRSTTHTSSVAALTC</sequence>
<dbReference type="InterPro" id="IPR011029">
    <property type="entry name" value="DEATH-like_dom_sf"/>
</dbReference>
<proteinExistence type="predicted"/>
<dbReference type="Pfam" id="PF02758">
    <property type="entry name" value="PYRIN"/>
    <property type="match status" value="1"/>
</dbReference>
<reference evidence="2" key="1">
    <citation type="submission" date="2021-04" db="EMBL/GenBank/DDBJ databases">
        <authorList>
            <consortium name="Wellcome Sanger Institute Data Sharing"/>
        </authorList>
    </citation>
    <scope>NUCLEOTIDE SEQUENCE [LARGE SCALE GENOMIC DNA]</scope>
</reference>
<dbReference type="PROSITE" id="PS50824">
    <property type="entry name" value="DAPIN"/>
    <property type="match status" value="1"/>
</dbReference>
<dbReference type="Proteomes" id="UP000472265">
    <property type="component" value="Chromosome 19"/>
</dbReference>
<reference evidence="2" key="3">
    <citation type="submission" date="2025-09" db="UniProtKB">
        <authorList>
            <consortium name="Ensembl"/>
        </authorList>
    </citation>
    <scope>IDENTIFICATION</scope>
</reference>
<organism evidence="2 3">
    <name type="scientific">Sparus aurata</name>
    <name type="common">Gilthead sea bream</name>
    <dbReference type="NCBI Taxonomy" id="8175"/>
    <lineage>
        <taxon>Eukaryota</taxon>
        <taxon>Metazoa</taxon>
        <taxon>Chordata</taxon>
        <taxon>Craniata</taxon>
        <taxon>Vertebrata</taxon>
        <taxon>Euteleostomi</taxon>
        <taxon>Actinopterygii</taxon>
        <taxon>Neopterygii</taxon>
        <taxon>Teleostei</taxon>
        <taxon>Neoteleostei</taxon>
        <taxon>Acanthomorphata</taxon>
        <taxon>Eupercaria</taxon>
        <taxon>Spariformes</taxon>
        <taxon>Sparidae</taxon>
        <taxon>Sparus</taxon>
    </lineage>
</organism>
<feature type="domain" description="Pyrin" evidence="1">
    <location>
        <begin position="1"/>
        <end position="60"/>
    </location>
</feature>
<dbReference type="Ensembl" id="ENSSAUT00010062906.1">
    <property type="protein sequence ID" value="ENSSAUP00010059976.1"/>
    <property type="gene ID" value="ENSSAUG00010024347.1"/>
</dbReference>